<reference evidence="8 9" key="1">
    <citation type="submission" date="2016-03" db="EMBL/GenBank/DDBJ databases">
        <title>Draft genome sequence of the Fonsecaea monophora CBS 269.37.</title>
        <authorList>
            <person name="Bombassaro A."/>
            <person name="Vinicius W.A."/>
            <person name="De Hoog S."/>
            <person name="Sun J."/>
            <person name="Souza E.M."/>
            <person name="Raittz R.T."/>
            <person name="Costa F."/>
            <person name="Leao A.C."/>
            <person name="Tadra-Sfeir M.Z."/>
            <person name="Baura V."/>
            <person name="Balsanelli E."/>
            <person name="Pedrosa F.O."/>
            <person name="Moreno L.F."/>
            <person name="Steffens M.B."/>
            <person name="Xi L."/>
            <person name="Bocca A.L."/>
            <person name="Felipe M.S."/>
            <person name="Teixeira M."/>
            <person name="Telles Filho F.Q."/>
            <person name="Azevedo C.M."/>
            <person name="Gomes R."/>
            <person name="Vicente V.A."/>
        </authorList>
    </citation>
    <scope>NUCLEOTIDE SEQUENCE [LARGE SCALE GENOMIC DNA]</scope>
    <source>
        <strain evidence="8 9">CBS 269.37</strain>
    </source>
</reference>
<keyword evidence="4 5" id="KW-0408">Iron</keyword>
<dbReference type="OrthoDB" id="1055148at2759"/>
<dbReference type="PRINTS" id="PR00463">
    <property type="entry name" value="EP450I"/>
</dbReference>
<keyword evidence="6" id="KW-0503">Monooxygenase</keyword>
<evidence type="ECO:0000256" key="6">
    <source>
        <dbReference type="RuleBase" id="RU000461"/>
    </source>
</evidence>
<evidence type="ECO:0000256" key="7">
    <source>
        <dbReference type="SAM" id="Phobius"/>
    </source>
</evidence>
<feature type="binding site" description="axial binding residue" evidence="5">
    <location>
        <position position="463"/>
    </location>
    <ligand>
        <name>heme</name>
        <dbReference type="ChEBI" id="CHEBI:30413"/>
    </ligand>
    <ligandPart>
        <name>Fe</name>
        <dbReference type="ChEBI" id="CHEBI:18248"/>
    </ligandPart>
</feature>
<keyword evidence="2 5" id="KW-0479">Metal-binding</keyword>
<dbReference type="RefSeq" id="XP_022513312.1">
    <property type="nucleotide sequence ID" value="XM_022654275.1"/>
</dbReference>
<dbReference type="GO" id="GO:0020037">
    <property type="term" value="F:heme binding"/>
    <property type="evidence" value="ECO:0007669"/>
    <property type="project" value="InterPro"/>
</dbReference>
<keyword evidence="9" id="KW-1185">Reference proteome</keyword>
<gene>
    <name evidence="8" type="ORF">AYO21_04302</name>
</gene>
<accession>A0A177FCM9</accession>
<dbReference type="Proteomes" id="UP000077002">
    <property type="component" value="Unassembled WGS sequence"/>
</dbReference>
<dbReference type="InterPro" id="IPR017972">
    <property type="entry name" value="Cyt_P450_CS"/>
</dbReference>
<dbReference type="InterPro" id="IPR001128">
    <property type="entry name" value="Cyt_P450"/>
</dbReference>
<dbReference type="GO" id="GO:0005506">
    <property type="term" value="F:iron ion binding"/>
    <property type="evidence" value="ECO:0007669"/>
    <property type="project" value="InterPro"/>
</dbReference>
<evidence type="ECO:0000256" key="3">
    <source>
        <dbReference type="ARBA" id="ARBA00023002"/>
    </source>
</evidence>
<dbReference type="PROSITE" id="PS00086">
    <property type="entry name" value="CYTOCHROME_P450"/>
    <property type="match status" value="1"/>
</dbReference>
<dbReference type="InterPro" id="IPR002401">
    <property type="entry name" value="Cyt_P450_E_grp-I"/>
</dbReference>
<evidence type="ECO:0000313" key="9">
    <source>
        <dbReference type="Proteomes" id="UP000077002"/>
    </source>
</evidence>
<dbReference type="SUPFAM" id="SSF48264">
    <property type="entry name" value="Cytochrome P450"/>
    <property type="match status" value="1"/>
</dbReference>
<dbReference type="GO" id="GO:0016705">
    <property type="term" value="F:oxidoreductase activity, acting on paired donors, with incorporation or reduction of molecular oxygen"/>
    <property type="evidence" value="ECO:0007669"/>
    <property type="project" value="InterPro"/>
</dbReference>
<evidence type="ECO:0008006" key="10">
    <source>
        <dbReference type="Google" id="ProtNLM"/>
    </source>
</evidence>
<dbReference type="PANTHER" id="PTHR46300">
    <property type="entry name" value="P450, PUTATIVE (EUROFUNG)-RELATED-RELATED"/>
    <property type="match status" value="1"/>
</dbReference>
<keyword evidence="7" id="KW-1133">Transmembrane helix</keyword>
<evidence type="ECO:0000256" key="4">
    <source>
        <dbReference type="ARBA" id="ARBA00023004"/>
    </source>
</evidence>
<keyword evidence="7" id="KW-0472">Membrane</keyword>
<comment type="cofactor">
    <cofactor evidence="5">
        <name>heme</name>
        <dbReference type="ChEBI" id="CHEBI:30413"/>
    </cofactor>
</comment>
<proteinExistence type="inferred from homology"/>
<dbReference type="GeneID" id="34599472"/>
<dbReference type="PANTHER" id="PTHR46300:SF9">
    <property type="entry name" value="P450, PUTATIVE-RELATED"/>
    <property type="match status" value="1"/>
</dbReference>
<keyword evidence="5 6" id="KW-0349">Heme</keyword>
<sequence>MNTYGHAKANDFLSEVSLSVPRLALAWGWPAAVVVGLTLAVLVLIWSAYRTNYPRIANIPEAPGSLPFVGHLPFLGGRLGVNDADIFSRWSRQLASGIYQIKLGYQRTVIVSSWAVMEELFVSKNTCMLDRVHQHGFSDYIGLDISGSSLTPDVKKCRAAAVRALGKSMWPGYYKLIEPDSVQFITKIYQSGKNGQVPLETYPWLRQIMFNLALHMTYGIRVGDFDPELATKLLNSLNVITECRGSTAEYRHYVPLLRMWPWSKSKLVAAAQERNRCAKVLHEQYRRKVEQGKAPDCLVSSMRSERLTPDELFGTCMSILQAAPDTVSSSTYQCMAWLSSAPGQVFQEECLENILEVYDGDRDRAWDMAFQEEKVPLLVSLYKETLRFYATSAFNMRRTSREVTVGDTATLPKGVGVTMNIRGVNHDPDHYGPDALAFNPKRFLGDTSSHLPHLTFGTGSRICPAYMIANRIIYAMLVRLILAFRLKEVPGTRLPSIGRLDFSDVMGLIAVPRAYDCAFTARDDAWLKDKLAVE</sequence>
<protein>
    <recommendedName>
        <fullName evidence="10">Cytochrome P450</fullName>
    </recommendedName>
</protein>
<keyword evidence="3 6" id="KW-0560">Oxidoreductase</keyword>
<dbReference type="InterPro" id="IPR050364">
    <property type="entry name" value="Cytochrome_P450_fung"/>
</dbReference>
<dbReference type="GO" id="GO:0004497">
    <property type="term" value="F:monooxygenase activity"/>
    <property type="evidence" value="ECO:0007669"/>
    <property type="project" value="UniProtKB-KW"/>
</dbReference>
<organism evidence="8 9">
    <name type="scientific">Fonsecaea monophora</name>
    <dbReference type="NCBI Taxonomy" id="254056"/>
    <lineage>
        <taxon>Eukaryota</taxon>
        <taxon>Fungi</taxon>
        <taxon>Dikarya</taxon>
        <taxon>Ascomycota</taxon>
        <taxon>Pezizomycotina</taxon>
        <taxon>Eurotiomycetes</taxon>
        <taxon>Chaetothyriomycetidae</taxon>
        <taxon>Chaetothyriales</taxon>
        <taxon>Herpotrichiellaceae</taxon>
        <taxon>Fonsecaea</taxon>
    </lineage>
</organism>
<evidence type="ECO:0000313" key="8">
    <source>
        <dbReference type="EMBL" id="OAG41360.1"/>
    </source>
</evidence>
<comment type="caution">
    <text evidence="8">The sequence shown here is derived from an EMBL/GenBank/DDBJ whole genome shotgun (WGS) entry which is preliminary data.</text>
</comment>
<dbReference type="InterPro" id="IPR036396">
    <property type="entry name" value="Cyt_P450_sf"/>
</dbReference>
<evidence type="ECO:0000256" key="2">
    <source>
        <dbReference type="ARBA" id="ARBA00022723"/>
    </source>
</evidence>
<name>A0A177FCM9_9EURO</name>
<dbReference type="AlphaFoldDB" id="A0A177FCM9"/>
<evidence type="ECO:0000256" key="1">
    <source>
        <dbReference type="ARBA" id="ARBA00010617"/>
    </source>
</evidence>
<keyword evidence="7" id="KW-0812">Transmembrane</keyword>
<comment type="similarity">
    <text evidence="1 6">Belongs to the cytochrome P450 family.</text>
</comment>
<dbReference type="Gene3D" id="1.10.630.10">
    <property type="entry name" value="Cytochrome P450"/>
    <property type="match status" value="1"/>
</dbReference>
<feature type="transmembrane region" description="Helical" evidence="7">
    <location>
        <begin position="27"/>
        <end position="49"/>
    </location>
</feature>
<evidence type="ECO:0000256" key="5">
    <source>
        <dbReference type="PIRSR" id="PIRSR602401-1"/>
    </source>
</evidence>
<dbReference type="Pfam" id="PF00067">
    <property type="entry name" value="p450"/>
    <property type="match status" value="1"/>
</dbReference>
<dbReference type="EMBL" id="LVKK01000024">
    <property type="protein sequence ID" value="OAG41360.1"/>
    <property type="molecule type" value="Genomic_DNA"/>
</dbReference>